<dbReference type="AlphaFoldDB" id="A0A1G2D1Y3"/>
<reference evidence="2 3" key="1">
    <citation type="journal article" date="2016" name="Nat. Commun.">
        <title>Thousands of microbial genomes shed light on interconnected biogeochemical processes in an aquifer system.</title>
        <authorList>
            <person name="Anantharaman K."/>
            <person name="Brown C.T."/>
            <person name="Hug L.A."/>
            <person name="Sharon I."/>
            <person name="Castelle C.J."/>
            <person name="Probst A.J."/>
            <person name="Thomas B.C."/>
            <person name="Singh A."/>
            <person name="Wilkins M.J."/>
            <person name="Karaoz U."/>
            <person name="Brodie E.L."/>
            <person name="Williams K.H."/>
            <person name="Hubbard S.S."/>
            <person name="Banfield J.F."/>
        </authorList>
    </citation>
    <scope>NUCLEOTIDE SEQUENCE [LARGE SCALE GENOMIC DNA]</scope>
</reference>
<dbReference type="InterPro" id="IPR006083">
    <property type="entry name" value="PRK/URK"/>
</dbReference>
<dbReference type="Pfam" id="PF00485">
    <property type="entry name" value="PRK"/>
    <property type="match status" value="1"/>
</dbReference>
<dbReference type="PANTHER" id="PTHR10285">
    <property type="entry name" value="URIDINE KINASE"/>
    <property type="match status" value="1"/>
</dbReference>
<proteinExistence type="predicted"/>
<protein>
    <recommendedName>
        <fullName evidence="1">Phosphoribulokinase/uridine kinase domain-containing protein</fullName>
    </recommendedName>
</protein>
<dbReference type="SUPFAM" id="SSF52540">
    <property type="entry name" value="P-loop containing nucleoside triphosphate hydrolases"/>
    <property type="match status" value="1"/>
</dbReference>
<dbReference type="Proteomes" id="UP000177996">
    <property type="component" value="Unassembled WGS sequence"/>
</dbReference>
<dbReference type="STRING" id="1798661.A3D65_02340"/>
<feature type="domain" description="Phosphoribulokinase/uridine kinase" evidence="1">
    <location>
        <begin position="51"/>
        <end position="226"/>
    </location>
</feature>
<evidence type="ECO:0000313" key="3">
    <source>
        <dbReference type="Proteomes" id="UP000177996"/>
    </source>
</evidence>
<name>A0A1G2D1Y3_9BACT</name>
<dbReference type="Gene3D" id="3.40.50.300">
    <property type="entry name" value="P-loop containing nucleotide triphosphate hydrolases"/>
    <property type="match status" value="1"/>
</dbReference>
<organism evidence="2 3">
    <name type="scientific">Candidatus Lloydbacteria bacterium RIFCSPHIGHO2_02_FULL_50_13</name>
    <dbReference type="NCBI Taxonomy" id="1798661"/>
    <lineage>
        <taxon>Bacteria</taxon>
        <taxon>Candidatus Lloydiibacteriota</taxon>
    </lineage>
</organism>
<dbReference type="GO" id="GO:0005524">
    <property type="term" value="F:ATP binding"/>
    <property type="evidence" value="ECO:0007669"/>
    <property type="project" value="InterPro"/>
</dbReference>
<accession>A0A1G2D1Y3</accession>
<evidence type="ECO:0000313" key="2">
    <source>
        <dbReference type="EMBL" id="OGZ06970.1"/>
    </source>
</evidence>
<evidence type="ECO:0000259" key="1">
    <source>
        <dbReference type="Pfam" id="PF00485"/>
    </source>
</evidence>
<gene>
    <name evidence="2" type="ORF">A3D65_02340</name>
</gene>
<dbReference type="EMBL" id="MHLL01000074">
    <property type="protein sequence ID" value="OGZ06970.1"/>
    <property type="molecule type" value="Genomic_DNA"/>
</dbReference>
<dbReference type="GO" id="GO:0016301">
    <property type="term" value="F:kinase activity"/>
    <property type="evidence" value="ECO:0007669"/>
    <property type="project" value="InterPro"/>
</dbReference>
<comment type="caution">
    <text evidence="2">The sequence shown here is derived from an EMBL/GenBank/DDBJ whole genome shotgun (WGS) entry which is preliminary data.</text>
</comment>
<dbReference type="InterPro" id="IPR027417">
    <property type="entry name" value="P-loop_NTPase"/>
</dbReference>
<sequence length="245" mass="27997">MQDIPEFPKRVIVTDQEIDISGMSADQKEFVGKVINDMFLRYERFGKSRAVFGIAGPSGAGKSVLVALAKGLARGRKTTFHVETVSIDAFHFPNEYLATHEKDGVNLQEVKGRYDTYDTQLLASELVHFREGAAIRFPVYSRTIHDPVPNAIAISEPDALLILEGLWLLHGDAGWQFVRDELDYTYFLDDELERLRTHTIERHVRGGRSETNAAHFYDKSDMENYRLVIRTKKFADQFLSWPNKT</sequence>